<dbReference type="InterPro" id="IPR016088">
    <property type="entry name" value="Chalcone_isomerase_3-sand"/>
</dbReference>
<accession>A0A1S3YG42</accession>
<gene>
    <name evidence="5 6" type="primary">LOC107775821</name>
</gene>
<dbReference type="GO" id="GO:0009570">
    <property type="term" value="C:chloroplast stroma"/>
    <property type="evidence" value="ECO:0000318"/>
    <property type="project" value="GO_Central"/>
</dbReference>
<dbReference type="SUPFAM" id="SSF54626">
    <property type="entry name" value="Chalcone isomerase"/>
    <property type="match status" value="1"/>
</dbReference>
<evidence type="ECO:0000256" key="2">
    <source>
        <dbReference type="RuleBase" id="RU361158"/>
    </source>
</evidence>
<dbReference type="SMR" id="A0A1S3YG42"/>
<dbReference type="Pfam" id="PF02431">
    <property type="entry name" value="Chalcone"/>
    <property type="match status" value="1"/>
</dbReference>
<reference evidence="5 6" key="2">
    <citation type="submission" date="2025-04" db="UniProtKB">
        <authorList>
            <consortium name="RefSeq"/>
        </authorList>
    </citation>
    <scope>IDENTIFICATION</scope>
</reference>
<dbReference type="InterPro" id="IPR016087">
    <property type="entry name" value="Chalcone_isomerase"/>
</dbReference>
<dbReference type="PaxDb" id="4097-A0A1S3YG42"/>
<dbReference type="KEGG" id="nta:107775821"/>
<proteinExistence type="inferred from homology"/>
<dbReference type="GO" id="GO:0005504">
    <property type="term" value="F:fatty acid binding"/>
    <property type="evidence" value="ECO:0000318"/>
    <property type="project" value="GO_Central"/>
</dbReference>
<evidence type="ECO:0000256" key="1">
    <source>
        <dbReference type="ARBA" id="ARBA00007166"/>
    </source>
</evidence>
<dbReference type="Gene3D" id="1.10.890.20">
    <property type="match status" value="1"/>
</dbReference>
<dbReference type="GO" id="GO:0016872">
    <property type="term" value="F:intramolecular lyase activity"/>
    <property type="evidence" value="ECO:0007669"/>
    <property type="project" value="InterPro"/>
</dbReference>
<dbReference type="Proteomes" id="UP000790787">
    <property type="component" value="Chromosome 2"/>
</dbReference>
<dbReference type="OMA" id="CLNRVNA"/>
<dbReference type="RefSeq" id="XP_016451090.1">
    <property type="nucleotide sequence ID" value="XM_016595604.1"/>
</dbReference>
<evidence type="ECO:0000313" key="6">
    <source>
        <dbReference type="RefSeq" id="XP_016451091.1"/>
    </source>
</evidence>
<dbReference type="STRING" id="4097.A0A1S3YG42"/>
<dbReference type="AlphaFoldDB" id="A0A1S3YG42"/>
<evidence type="ECO:0000313" key="5">
    <source>
        <dbReference type="RefSeq" id="XP_016451090.1"/>
    </source>
</evidence>
<dbReference type="GeneID" id="107775821"/>
<sequence length="285" mass="31117">MVAAGAISLPIWISTSTSTKITAYYNVKPRISYPLKTPRNAVGPILFNKSHSLYPLSTFERNERHEHHFTPKAVSSSSVESAEEPATKVKFQRSLSLPGCSTSLSLLGTGYREKVFAIIGVKVYAAGLYINDSVFSRLDTWRGRSAAEIQQDTSLFNMIFEANLEKSLRIVLVRDIDGKTFWDALDEAISPRIKSPTAEDKAALSTFRGVFQGKPLKKETSIFLTWINPTKMLVSLSFDGMPSSVDATIESTNVASALFDVFLGGDPVSPSLKASVANGLEAALK</sequence>
<dbReference type="GO" id="GO:0006631">
    <property type="term" value="P:fatty acid metabolic process"/>
    <property type="evidence" value="ECO:0000318"/>
    <property type="project" value="GO_Central"/>
</dbReference>
<dbReference type="RefSeq" id="XP_016451091.1">
    <property type="nucleotide sequence ID" value="XM_016595605.1"/>
</dbReference>
<comment type="similarity">
    <text evidence="1 2">Belongs to the chalcone isomerase family.</text>
</comment>
<dbReference type="PANTHER" id="PTHR47698:SF2">
    <property type="entry name" value="FATTY-ACID-BINDING PROTEIN 3, CHLOROPLASTIC"/>
    <property type="match status" value="1"/>
</dbReference>
<name>A0A1S3YG42_TOBAC</name>
<reference key="1">
    <citation type="journal article" date="2014" name="Nat. Commun.">
        <title>The tobacco genome sequence and its comparison with those of tomato and potato.</title>
        <authorList>
            <person name="Sierro N."/>
            <person name="Battey J.N."/>
            <person name="Ouadi S."/>
            <person name="Bakaher N."/>
            <person name="Bovet L."/>
            <person name="Willig A."/>
            <person name="Goepfert S."/>
            <person name="Peitsch M.C."/>
            <person name="Ivanov N.V."/>
        </authorList>
    </citation>
    <scope>NUCLEOTIDE SEQUENCE [LARGE SCALE GENOMIC DNA]</scope>
    <source>
        <strain>cv. TN90</strain>
    </source>
</reference>
<dbReference type="InterPro" id="IPR036298">
    <property type="entry name" value="Chalcone_isomerase_sf"/>
</dbReference>
<protein>
    <recommendedName>
        <fullName evidence="2">Chalcone-flavonone isomerase family protein</fullName>
    </recommendedName>
</protein>
<dbReference type="InterPro" id="IPR016089">
    <property type="entry name" value="Chalcone_isomerase_bundle_sf"/>
</dbReference>
<dbReference type="PANTHER" id="PTHR47698">
    <property type="entry name" value="FATTY-ACID-BINDING PROTEIN 3, CHLOROPLASTIC"/>
    <property type="match status" value="1"/>
</dbReference>
<evidence type="ECO:0000313" key="4">
    <source>
        <dbReference type="Proteomes" id="UP000790787"/>
    </source>
</evidence>
<organism evidence="5">
    <name type="scientific">Nicotiana tabacum</name>
    <name type="common">Common tobacco</name>
    <dbReference type="NCBI Taxonomy" id="4097"/>
    <lineage>
        <taxon>Eukaryota</taxon>
        <taxon>Viridiplantae</taxon>
        <taxon>Streptophyta</taxon>
        <taxon>Embryophyta</taxon>
        <taxon>Tracheophyta</taxon>
        <taxon>Spermatophyta</taxon>
        <taxon>Magnoliopsida</taxon>
        <taxon>eudicotyledons</taxon>
        <taxon>Gunneridae</taxon>
        <taxon>Pentapetalae</taxon>
        <taxon>asterids</taxon>
        <taxon>lamiids</taxon>
        <taxon>Solanales</taxon>
        <taxon>Solanaceae</taxon>
        <taxon>Nicotianoideae</taxon>
        <taxon>Nicotianeae</taxon>
        <taxon>Nicotiana</taxon>
    </lineage>
</organism>
<dbReference type="Gene3D" id="3.50.70.10">
    <property type="match status" value="1"/>
</dbReference>
<keyword evidence="4" id="KW-1185">Reference proteome</keyword>
<evidence type="ECO:0000259" key="3">
    <source>
        <dbReference type="Pfam" id="PF02431"/>
    </source>
</evidence>
<feature type="domain" description="Chalcone isomerase" evidence="3">
    <location>
        <begin position="88"/>
        <end position="281"/>
    </location>
</feature>